<dbReference type="Gene3D" id="2.60.40.770">
    <property type="match status" value="1"/>
</dbReference>
<keyword evidence="1" id="KW-0732">Signal</keyword>
<evidence type="ECO:0000256" key="1">
    <source>
        <dbReference type="SAM" id="SignalP"/>
    </source>
</evidence>
<protein>
    <recommendedName>
        <fullName evidence="2">MD-2-related lipid-recognition domain-containing protein</fullName>
    </recommendedName>
</protein>
<proteinExistence type="predicted"/>
<dbReference type="InterPro" id="IPR003172">
    <property type="entry name" value="ML_dom"/>
</dbReference>
<reference evidence="3 4" key="1">
    <citation type="journal article" date="2014" name="Genome Biol. Evol.">
        <title>The genome of the myxosporean Thelohanellus kitauei shows adaptations to nutrient acquisition within its fish host.</title>
        <authorList>
            <person name="Yang Y."/>
            <person name="Xiong J."/>
            <person name="Zhou Z."/>
            <person name="Huo F."/>
            <person name="Miao W."/>
            <person name="Ran C."/>
            <person name="Liu Y."/>
            <person name="Zhang J."/>
            <person name="Feng J."/>
            <person name="Wang M."/>
            <person name="Wang M."/>
            <person name="Wang L."/>
            <person name="Yao B."/>
        </authorList>
    </citation>
    <scope>NUCLEOTIDE SEQUENCE [LARGE SCALE GENOMIC DNA]</scope>
    <source>
        <strain evidence="3">Wuqing</strain>
    </source>
</reference>
<organism evidence="3 4">
    <name type="scientific">Thelohanellus kitauei</name>
    <name type="common">Myxosporean</name>
    <dbReference type="NCBI Taxonomy" id="669202"/>
    <lineage>
        <taxon>Eukaryota</taxon>
        <taxon>Metazoa</taxon>
        <taxon>Cnidaria</taxon>
        <taxon>Myxozoa</taxon>
        <taxon>Myxosporea</taxon>
        <taxon>Bivalvulida</taxon>
        <taxon>Platysporina</taxon>
        <taxon>Myxobolidae</taxon>
        <taxon>Thelohanellus</taxon>
    </lineage>
</organism>
<comment type="caution">
    <text evidence="3">The sequence shown here is derived from an EMBL/GenBank/DDBJ whole genome shotgun (WGS) entry which is preliminary data.</text>
</comment>
<dbReference type="Proteomes" id="UP000031668">
    <property type="component" value="Unassembled WGS sequence"/>
</dbReference>
<dbReference type="InterPro" id="IPR014756">
    <property type="entry name" value="Ig_E-set"/>
</dbReference>
<dbReference type="Pfam" id="PF02221">
    <property type="entry name" value="E1_DerP2_DerF2"/>
    <property type="match status" value="1"/>
</dbReference>
<evidence type="ECO:0000259" key="2">
    <source>
        <dbReference type="Pfam" id="PF02221"/>
    </source>
</evidence>
<dbReference type="AlphaFoldDB" id="A0A0C2MBW2"/>
<dbReference type="SUPFAM" id="SSF81296">
    <property type="entry name" value="E set domains"/>
    <property type="match status" value="1"/>
</dbReference>
<feature type="domain" description="MD-2-related lipid-recognition" evidence="2">
    <location>
        <begin position="51"/>
        <end position="163"/>
    </location>
</feature>
<feature type="signal peptide" evidence="1">
    <location>
        <begin position="1"/>
        <end position="29"/>
    </location>
</feature>
<name>A0A0C2MBW2_THEKT</name>
<dbReference type="EMBL" id="JWZT01005236">
    <property type="protein sequence ID" value="KII61834.1"/>
    <property type="molecule type" value="Genomic_DNA"/>
</dbReference>
<evidence type="ECO:0000313" key="3">
    <source>
        <dbReference type="EMBL" id="KII61834.1"/>
    </source>
</evidence>
<feature type="chain" id="PRO_5002152040" description="MD-2-related lipid-recognition domain-containing protein" evidence="1">
    <location>
        <begin position="30"/>
        <end position="177"/>
    </location>
</feature>
<accession>A0A0C2MBW2</accession>
<keyword evidence="4" id="KW-1185">Reference proteome</keyword>
<evidence type="ECO:0000313" key="4">
    <source>
        <dbReference type="Proteomes" id="UP000031668"/>
    </source>
</evidence>
<gene>
    <name evidence="3" type="ORF">RF11_10105</name>
</gene>
<sequence>MEGYMMKARYVNLLLVLTIIGSILKLTEEQAYQCGATVCMRFLTLVDSSFLLKAVSVTGCTAVDCRHYDNKRQTIVVSFIPFSKSETVRVSAFTTKPDFTYEDVEVEEQDFCEQEGMRCPVYPMVEYTLKLTMRVSDLTRHDDIWTTIKLLGDEDKILFCVKVLSAKLDSAPHVPFA</sequence>